<dbReference type="Proteomes" id="UP000654918">
    <property type="component" value="Unassembled WGS sequence"/>
</dbReference>
<dbReference type="EMBL" id="WIGO01000038">
    <property type="protein sequence ID" value="KAF6835729.1"/>
    <property type="molecule type" value="Genomic_DNA"/>
</dbReference>
<comment type="caution">
    <text evidence="1">The sequence shown here is derived from an EMBL/GenBank/DDBJ whole genome shotgun (WGS) entry which is preliminary data.</text>
</comment>
<organism evidence="1 2">
    <name type="scientific">Colletotrichum plurivorum</name>
    <dbReference type="NCBI Taxonomy" id="2175906"/>
    <lineage>
        <taxon>Eukaryota</taxon>
        <taxon>Fungi</taxon>
        <taxon>Dikarya</taxon>
        <taxon>Ascomycota</taxon>
        <taxon>Pezizomycotina</taxon>
        <taxon>Sordariomycetes</taxon>
        <taxon>Hypocreomycetidae</taxon>
        <taxon>Glomerellales</taxon>
        <taxon>Glomerellaceae</taxon>
        <taxon>Colletotrichum</taxon>
        <taxon>Colletotrichum orchidearum species complex</taxon>
    </lineage>
</organism>
<keyword evidence="2" id="KW-1185">Reference proteome</keyword>
<protein>
    <submittedName>
        <fullName evidence="1">Uncharacterized protein</fullName>
    </submittedName>
</protein>
<sequence>MQPGLVPPTDSIAVASHHYFGKSFAVGAEEELQALGEVALTATHPTGYVRAISMRQSTSSEAFLRICSIHSAEVPLWHHVVLLSGLHYVKVSDGARQQAELIDAASQDSVPKASVRLFD</sequence>
<reference evidence="1" key="1">
    <citation type="journal article" date="2020" name="Phytopathology">
        <title>Genome Sequence Resources of Colletotrichum truncatum, C. plurivorum, C. musicola, and C. sojae: Four Species Pathogenic to Soybean (Glycine max).</title>
        <authorList>
            <person name="Rogerio F."/>
            <person name="Boufleur T.R."/>
            <person name="Ciampi-Guillardi M."/>
            <person name="Sukno S.A."/>
            <person name="Thon M.R."/>
            <person name="Massola Junior N.S."/>
            <person name="Baroncelli R."/>
        </authorList>
    </citation>
    <scope>NUCLEOTIDE SEQUENCE</scope>
    <source>
        <strain evidence="1">LFN00145</strain>
    </source>
</reference>
<evidence type="ECO:0000313" key="1">
    <source>
        <dbReference type="EMBL" id="KAF6835729.1"/>
    </source>
</evidence>
<name>A0A8H6NJJ3_9PEZI</name>
<dbReference type="AlphaFoldDB" id="A0A8H6NJJ3"/>
<gene>
    <name evidence="1" type="ORF">CPLU01_04199</name>
</gene>
<proteinExistence type="predicted"/>
<evidence type="ECO:0000313" key="2">
    <source>
        <dbReference type="Proteomes" id="UP000654918"/>
    </source>
</evidence>
<accession>A0A8H6NJJ3</accession>